<dbReference type="KEGG" id="apuu:APUU_31708A"/>
<protein>
    <recommendedName>
        <fullName evidence="1">AB hydrolase-1 domain-containing protein</fullName>
    </recommendedName>
</protein>
<dbReference type="RefSeq" id="XP_041555677.1">
    <property type="nucleotide sequence ID" value="XM_041702943.1"/>
</dbReference>
<evidence type="ECO:0000313" key="3">
    <source>
        <dbReference type="Proteomes" id="UP000654913"/>
    </source>
</evidence>
<accession>A0A7R8AN64</accession>
<dbReference type="SUPFAM" id="SSF53474">
    <property type="entry name" value="alpha/beta-Hydrolases"/>
    <property type="match status" value="1"/>
</dbReference>
<dbReference type="GeneID" id="64973488"/>
<dbReference type="InterPro" id="IPR000073">
    <property type="entry name" value="AB_hydrolase_1"/>
</dbReference>
<dbReference type="Proteomes" id="UP000654913">
    <property type="component" value="Chromosome 3"/>
</dbReference>
<proteinExistence type="predicted"/>
<dbReference type="EMBL" id="AP024445">
    <property type="protein sequence ID" value="BCS23483.1"/>
    <property type="molecule type" value="Genomic_DNA"/>
</dbReference>
<name>A0A7R8AN64_9EURO</name>
<gene>
    <name evidence="2" type="ORF">APUU_31708A</name>
</gene>
<dbReference type="OrthoDB" id="94039at2759"/>
<feature type="domain" description="AB hydrolase-1" evidence="1">
    <location>
        <begin position="73"/>
        <end position="216"/>
    </location>
</feature>
<dbReference type="Pfam" id="PF12697">
    <property type="entry name" value="Abhydrolase_6"/>
    <property type="match status" value="1"/>
</dbReference>
<dbReference type="AlphaFoldDB" id="A0A7R8AN64"/>
<keyword evidence="3" id="KW-1185">Reference proteome</keyword>
<dbReference type="Gene3D" id="3.40.50.1820">
    <property type="entry name" value="alpha/beta hydrolase"/>
    <property type="match status" value="1"/>
</dbReference>
<organism evidence="2 3">
    <name type="scientific">Aspergillus puulaauensis</name>
    <dbReference type="NCBI Taxonomy" id="1220207"/>
    <lineage>
        <taxon>Eukaryota</taxon>
        <taxon>Fungi</taxon>
        <taxon>Dikarya</taxon>
        <taxon>Ascomycota</taxon>
        <taxon>Pezizomycotina</taxon>
        <taxon>Eurotiomycetes</taxon>
        <taxon>Eurotiomycetidae</taxon>
        <taxon>Eurotiales</taxon>
        <taxon>Aspergillaceae</taxon>
        <taxon>Aspergillus</taxon>
    </lineage>
</organism>
<sequence>MAFIINEHLLPCQHLREYAHAISASEEAVLRLAVKEYIPRENPNPAHGDVTIIGAHANGFTKELYEPLWEDMVKSLKDMGISVRAIWVADFASQGASYVLNEAKIGNEPSWTDHSRDLLHLVNTFRDRMPRPIIGVGHSMGACQIVNLALMHPSLFSTLVLIEPGIMRHHTLERNWLTAKASADRRDRWPSKDAAVNSLRAKGLYQKWDSRVFERFQRYGLRELPTLLYPESTGDEVTLTTPRYQEVFTYLRLTTATHAQPDRQTASDFDPSADQIAPFYCPAPVMTFHQLPHLRPTVLYILGNEVHRAATEMAKDRLENTGTGVGGSGGIAYGHVKSITLDGSHLLPLENVRKTAEEASFWISQEMQRWKRLAHEGKGKWAALTLAERQTFSVEFREALRKGPIEQRSPNNKL</sequence>
<reference evidence="2" key="1">
    <citation type="submission" date="2021-01" db="EMBL/GenBank/DDBJ databases">
        <authorList>
            <consortium name="Aspergillus puulaauensis MK2 genome sequencing consortium"/>
            <person name="Kazuki M."/>
            <person name="Futagami T."/>
        </authorList>
    </citation>
    <scope>NUCLEOTIDE SEQUENCE</scope>
    <source>
        <strain evidence="2">MK2</strain>
    </source>
</reference>
<dbReference type="InterPro" id="IPR029058">
    <property type="entry name" value="AB_hydrolase_fold"/>
</dbReference>
<evidence type="ECO:0000313" key="2">
    <source>
        <dbReference type="EMBL" id="BCS23483.1"/>
    </source>
</evidence>
<reference evidence="2" key="2">
    <citation type="submission" date="2021-02" db="EMBL/GenBank/DDBJ databases">
        <title>Aspergillus puulaauensis MK2 genome sequence.</title>
        <authorList>
            <person name="Futagami T."/>
            <person name="Mori K."/>
            <person name="Kadooka C."/>
            <person name="Tanaka T."/>
        </authorList>
    </citation>
    <scope>NUCLEOTIDE SEQUENCE</scope>
    <source>
        <strain evidence="2">MK2</strain>
    </source>
</reference>
<evidence type="ECO:0000259" key="1">
    <source>
        <dbReference type="Pfam" id="PF12697"/>
    </source>
</evidence>